<comment type="caution">
    <text evidence="2">The sequence shown here is derived from an EMBL/GenBank/DDBJ whole genome shotgun (WGS) entry which is preliminary data.</text>
</comment>
<name>A0A6L4WXB3_9BACT</name>
<evidence type="ECO:0008006" key="4">
    <source>
        <dbReference type="Google" id="ProtNLM"/>
    </source>
</evidence>
<keyword evidence="1" id="KW-1133">Transmembrane helix</keyword>
<protein>
    <recommendedName>
        <fullName evidence="4">DUF4006 family protein</fullName>
    </recommendedName>
</protein>
<dbReference type="AlphaFoldDB" id="A0A6L4WXB3"/>
<evidence type="ECO:0000256" key="1">
    <source>
        <dbReference type="SAM" id="Phobius"/>
    </source>
</evidence>
<reference evidence="2 3" key="1">
    <citation type="submission" date="2019-10" db="EMBL/GenBank/DDBJ databases">
        <title>Poseidonibacter ostreae sp. nov., isolated from the gut of the Ostrea denselamellosa.</title>
        <authorList>
            <person name="Choi A."/>
        </authorList>
    </citation>
    <scope>NUCLEOTIDE SEQUENCE [LARGE SCALE GENOMIC DNA]</scope>
    <source>
        <strain evidence="2 3">SJOD-M-33</strain>
    </source>
</reference>
<evidence type="ECO:0000313" key="3">
    <source>
        <dbReference type="Proteomes" id="UP000472839"/>
    </source>
</evidence>
<dbReference type="RefSeq" id="WP_152279496.1">
    <property type="nucleotide sequence ID" value="NZ_WFKK01000001.1"/>
</dbReference>
<evidence type="ECO:0000313" key="2">
    <source>
        <dbReference type="EMBL" id="KAB7891393.1"/>
    </source>
</evidence>
<proteinExistence type="predicted"/>
<gene>
    <name evidence="2" type="ORF">GBG19_00725</name>
</gene>
<organism evidence="2 3">
    <name type="scientific">Poseidonibacter ostreae</name>
    <dbReference type="NCBI Taxonomy" id="2654171"/>
    <lineage>
        <taxon>Bacteria</taxon>
        <taxon>Pseudomonadati</taxon>
        <taxon>Campylobacterota</taxon>
        <taxon>Epsilonproteobacteria</taxon>
        <taxon>Campylobacterales</taxon>
        <taxon>Arcobacteraceae</taxon>
        <taxon>Poseidonibacter</taxon>
    </lineage>
</organism>
<keyword evidence="1" id="KW-0812">Transmembrane</keyword>
<dbReference type="EMBL" id="WFKK01000001">
    <property type="protein sequence ID" value="KAB7891393.1"/>
    <property type="molecule type" value="Genomic_DNA"/>
</dbReference>
<feature type="transmembrane region" description="Helical" evidence="1">
    <location>
        <begin position="6"/>
        <end position="30"/>
    </location>
</feature>
<dbReference type="Proteomes" id="UP000472839">
    <property type="component" value="Unassembled WGS sequence"/>
</dbReference>
<keyword evidence="1" id="KW-0472">Membrane</keyword>
<sequence length="61" mass="6684">MKTFATNIAFLIVGASLGVVITLIVVSTVIKQSADGREFLSKINKSYTEKISPIEKIENKK</sequence>
<accession>A0A6L4WXB3</accession>